<feature type="transmembrane region" description="Helical" evidence="1">
    <location>
        <begin position="66"/>
        <end position="84"/>
    </location>
</feature>
<reference evidence="2 3" key="1">
    <citation type="submission" date="2020-11" db="EMBL/GenBank/DDBJ databases">
        <title>The genome sequence of Erythrobacter sp. 6D36.</title>
        <authorList>
            <person name="Liu Y."/>
        </authorList>
    </citation>
    <scope>NUCLEOTIDE SEQUENCE [LARGE SCALE GENOMIC DNA]</scope>
    <source>
        <strain evidence="2 3">6D36</strain>
    </source>
</reference>
<sequence>MATAHPISAENGSVAPTASNWKADVDRWIYVFTAGLMFTLVLIGFVPDSMRRIAAVNAGELPPFPPILHVHAVLMGSWITLLLIQSTLMATGRRNWHMQTGIAGLFLLPSMVIAGFLLVPVRRSQLAEMIANAPANVAAQLQSDLVPVVNNIMLLQIRAGILFAILASLGLWFRKRDSGMHKRLMFLATLVPMPAALDRMEFLPQSMPEGTMTVELYPLAVIAPMFIWDLFRLGRIHKAYWIWIALTVPAALLTDRLWSSPEWFSIAARVGGLG</sequence>
<keyword evidence="3" id="KW-1185">Reference proteome</keyword>
<feature type="transmembrane region" description="Helical" evidence="1">
    <location>
        <begin position="240"/>
        <end position="258"/>
    </location>
</feature>
<protein>
    <recommendedName>
        <fullName evidence="4">DUF2306 domain-containing protein</fullName>
    </recommendedName>
</protein>
<accession>A0A7S8F2Y6</accession>
<keyword evidence="1" id="KW-1133">Transmembrane helix</keyword>
<feature type="transmembrane region" description="Helical" evidence="1">
    <location>
        <begin position="96"/>
        <end position="119"/>
    </location>
</feature>
<name>A0A7S8F2Y6_9SPHN</name>
<dbReference type="EMBL" id="CP064654">
    <property type="protein sequence ID" value="QPC98184.1"/>
    <property type="molecule type" value="Genomic_DNA"/>
</dbReference>
<proteinExistence type="predicted"/>
<keyword evidence="1" id="KW-0812">Transmembrane</keyword>
<organism evidence="2 3">
    <name type="scientific">Qipengyuania soli</name>
    <dbReference type="NCBI Taxonomy" id="2782568"/>
    <lineage>
        <taxon>Bacteria</taxon>
        <taxon>Pseudomonadati</taxon>
        <taxon>Pseudomonadota</taxon>
        <taxon>Alphaproteobacteria</taxon>
        <taxon>Sphingomonadales</taxon>
        <taxon>Erythrobacteraceae</taxon>
        <taxon>Qipengyuania</taxon>
    </lineage>
</organism>
<keyword evidence="1" id="KW-0472">Membrane</keyword>
<dbReference type="RefSeq" id="WP_200981191.1">
    <property type="nucleotide sequence ID" value="NZ_CP064654.1"/>
</dbReference>
<dbReference type="KEGG" id="qso:IRL76_09935"/>
<feature type="transmembrane region" description="Helical" evidence="1">
    <location>
        <begin position="152"/>
        <end position="172"/>
    </location>
</feature>
<gene>
    <name evidence="2" type="ORF">IRL76_09935</name>
</gene>
<dbReference type="AlphaFoldDB" id="A0A7S8F2Y6"/>
<evidence type="ECO:0000313" key="3">
    <source>
        <dbReference type="Proteomes" id="UP000594459"/>
    </source>
</evidence>
<evidence type="ECO:0000313" key="2">
    <source>
        <dbReference type="EMBL" id="QPC98184.1"/>
    </source>
</evidence>
<dbReference type="Proteomes" id="UP000594459">
    <property type="component" value="Chromosome"/>
</dbReference>
<feature type="transmembrane region" description="Helical" evidence="1">
    <location>
        <begin position="28"/>
        <end position="46"/>
    </location>
</feature>
<evidence type="ECO:0008006" key="4">
    <source>
        <dbReference type="Google" id="ProtNLM"/>
    </source>
</evidence>
<evidence type="ECO:0000256" key="1">
    <source>
        <dbReference type="SAM" id="Phobius"/>
    </source>
</evidence>